<evidence type="ECO:0000256" key="12">
    <source>
        <dbReference type="ARBA" id="ARBA00023136"/>
    </source>
</evidence>
<dbReference type="EMBL" id="JBEHCU010006904">
    <property type="protein sequence ID" value="KAL1395949.1"/>
    <property type="molecule type" value="Genomic_DNA"/>
</dbReference>
<evidence type="ECO:0000256" key="6">
    <source>
        <dbReference type="ARBA" id="ARBA00022723"/>
    </source>
</evidence>
<evidence type="ECO:0000256" key="3">
    <source>
        <dbReference type="ARBA" id="ARBA00004406"/>
    </source>
</evidence>
<dbReference type="InterPro" id="IPR017972">
    <property type="entry name" value="Cyt_P450_CS"/>
</dbReference>
<protein>
    <recommendedName>
        <fullName evidence="18">Cytochrome P450</fullName>
    </recommendedName>
</protein>
<dbReference type="GO" id="GO:0005789">
    <property type="term" value="C:endoplasmic reticulum membrane"/>
    <property type="evidence" value="ECO:0007669"/>
    <property type="project" value="UniProtKB-SubCell"/>
</dbReference>
<dbReference type="Gene3D" id="1.10.630.10">
    <property type="entry name" value="Cytochrome P450"/>
    <property type="match status" value="1"/>
</dbReference>
<dbReference type="PROSITE" id="PS00086">
    <property type="entry name" value="CYTOCHROME_P450"/>
    <property type="match status" value="1"/>
</dbReference>
<evidence type="ECO:0000256" key="7">
    <source>
        <dbReference type="ARBA" id="ARBA00022824"/>
    </source>
</evidence>
<evidence type="ECO:0000256" key="5">
    <source>
        <dbReference type="ARBA" id="ARBA00022617"/>
    </source>
</evidence>
<keyword evidence="17" id="KW-1185">Reference proteome</keyword>
<evidence type="ECO:0000256" key="1">
    <source>
        <dbReference type="ARBA" id="ARBA00001971"/>
    </source>
</evidence>
<keyword evidence="11 14" id="KW-0503">Monooxygenase</keyword>
<keyword evidence="8" id="KW-0492">Microsome</keyword>
<evidence type="ECO:0000256" key="2">
    <source>
        <dbReference type="ARBA" id="ARBA00004174"/>
    </source>
</evidence>
<dbReference type="PANTHER" id="PTHR24292">
    <property type="entry name" value="CYTOCHROME P450"/>
    <property type="match status" value="1"/>
</dbReference>
<evidence type="ECO:0000313" key="17">
    <source>
        <dbReference type="Proteomes" id="UP001562425"/>
    </source>
</evidence>
<dbReference type="PANTHER" id="PTHR24292:SF103">
    <property type="entry name" value="CYTOCHROME P450 6BS1"/>
    <property type="match status" value="1"/>
</dbReference>
<dbReference type="InterPro" id="IPR002401">
    <property type="entry name" value="Cyt_P450_E_grp-I"/>
</dbReference>
<dbReference type="FunFam" id="1.10.630.10:FF:000042">
    <property type="entry name" value="Cytochrome P450"/>
    <property type="match status" value="1"/>
</dbReference>
<dbReference type="InterPro" id="IPR001128">
    <property type="entry name" value="Cyt_P450"/>
</dbReference>
<comment type="caution">
    <text evidence="16">The sequence shown here is derived from an EMBL/GenBank/DDBJ whole genome shotgun (WGS) entry which is preliminary data.</text>
</comment>
<dbReference type="AlphaFoldDB" id="A0ABD1D8H1"/>
<evidence type="ECO:0008006" key="18">
    <source>
        <dbReference type="Google" id="ProtNLM"/>
    </source>
</evidence>
<keyword evidence="7" id="KW-0256">Endoplasmic reticulum</keyword>
<comment type="subcellular location">
    <subcellularLocation>
        <location evidence="3">Endoplasmic reticulum membrane</location>
        <topology evidence="3">Peripheral membrane protein</topology>
    </subcellularLocation>
    <subcellularLocation>
        <location evidence="2">Microsome membrane</location>
        <topology evidence="2">Peripheral membrane protein</topology>
    </subcellularLocation>
</comment>
<evidence type="ECO:0000256" key="10">
    <source>
        <dbReference type="ARBA" id="ARBA00023004"/>
    </source>
</evidence>
<proteinExistence type="inferred from homology"/>
<dbReference type="CDD" id="cd11056">
    <property type="entry name" value="CYP6-like"/>
    <property type="match status" value="1"/>
</dbReference>
<dbReference type="PRINTS" id="PR00385">
    <property type="entry name" value="P450"/>
</dbReference>
<evidence type="ECO:0000256" key="9">
    <source>
        <dbReference type="ARBA" id="ARBA00023002"/>
    </source>
</evidence>
<feature type="chain" id="PRO_5044880869" description="Cytochrome P450" evidence="15">
    <location>
        <begin position="17"/>
        <end position="492"/>
    </location>
</feature>
<accession>A0ABD1D8H1</accession>
<evidence type="ECO:0000313" key="16">
    <source>
        <dbReference type="EMBL" id="KAL1395949.1"/>
    </source>
</evidence>
<keyword evidence="15" id="KW-0732">Signal</keyword>
<evidence type="ECO:0000256" key="8">
    <source>
        <dbReference type="ARBA" id="ARBA00022848"/>
    </source>
</evidence>
<dbReference type="InterPro" id="IPR050476">
    <property type="entry name" value="Insect_CytP450_Detox"/>
</dbReference>
<comment type="cofactor">
    <cofactor evidence="1 13">
        <name>heme</name>
        <dbReference type="ChEBI" id="CHEBI:30413"/>
    </cofactor>
</comment>
<keyword evidence="12" id="KW-0472">Membrane</keyword>
<keyword evidence="6 13" id="KW-0479">Metal-binding</keyword>
<dbReference type="Proteomes" id="UP001562425">
    <property type="component" value="Unassembled WGS sequence"/>
</dbReference>
<keyword evidence="9 14" id="KW-0560">Oxidoreductase</keyword>
<keyword evidence="5 13" id="KW-0349">Heme</keyword>
<evidence type="ECO:0000256" key="15">
    <source>
        <dbReference type="SAM" id="SignalP"/>
    </source>
</evidence>
<feature type="signal peptide" evidence="15">
    <location>
        <begin position="1"/>
        <end position="16"/>
    </location>
</feature>
<dbReference type="InterPro" id="IPR036396">
    <property type="entry name" value="Cyt_P450_sf"/>
</dbReference>
<dbReference type="GO" id="GO:0004497">
    <property type="term" value="F:monooxygenase activity"/>
    <property type="evidence" value="ECO:0007669"/>
    <property type="project" value="UniProtKB-KW"/>
</dbReference>
<evidence type="ECO:0000256" key="13">
    <source>
        <dbReference type="PIRSR" id="PIRSR602401-1"/>
    </source>
</evidence>
<sequence>MAALVVALLISALTLAIWFVKRKYSYWSRQNVPHVEPSIPYGNFKELGQVSIFELSSRFYNQMKTSGRYFGLYFFLEPILVVTDLDLIKTIMIKDFAHFPDRGQYYNARDDPLSAHLFNIEGNAWRSLRARLTPTFTSGKMKMMFPTLKVVADRFAEFLTRSVESGDADMEVKDCFQRFTIDVIGSCAFGIECNSFTDPDSRFRKVGNQIFSNPRNSTAVRLFLKTFPDLGRMLRIKSLNSEATEFFYKTVQDTVGYRKANGVERNDFLNLLLELEKKGVDLSMDEIAAQAFLFFIGGFETSSSTQTFCMYELSLHPDIQEKARQCVLEGIRKHGGLTYEAVSDMPYLDQCINETLRKYPTLPILERKTFKDYQIPDSNVVIQKGTRIQIPVYALQRDERYHPEPDRFDPDRFTADEMANRHVSTFLPFGEGPRVCIGQRLGMMQSRVGLATVLSNFRVSTCAKSQVPLQISSKSAVLQPQQGVWVRVEPLK</sequence>
<dbReference type="SUPFAM" id="SSF48264">
    <property type="entry name" value="Cytochrome P450"/>
    <property type="match status" value="1"/>
</dbReference>
<evidence type="ECO:0000256" key="14">
    <source>
        <dbReference type="RuleBase" id="RU000461"/>
    </source>
</evidence>
<organism evidence="16 17">
    <name type="scientific">Culex pipiens pipiens</name>
    <name type="common">Northern house mosquito</name>
    <dbReference type="NCBI Taxonomy" id="38569"/>
    <lineage>
        <taxon>Eukaryota</taxon>
        <taxon>Metazoa</taxon>
        <taxon>Ecdysozoa</taxon>
        <taxon>Arthropoda</taxon>
        <taxon>Hexapoda</taxon>
        <taxon>Insecta</taxon>
        <taxon>Pterygota</taxon>
        <taxon>Neoptera</taxon>
        <taxon>Endopterygota</taxon>
        <taxon>Diptera</taxon>
        <taxon>Nematocera</taxon>
        <taxon>Culicoidea</taxon>
        <taxon>Culicidae</taxon>
        <taxon>Culicinae</taxon>
        <taxon>Culicini</taxon>
        <taxon>Culex</taxon>
        <taxon>Culex</taxon>
    </lineage>
</organism>
<evidence type="ECO:0000256" key="4">
    <source>
        <dbReference type="ARBA" id="ARBA00010617"/>
    </source>
</evidence>
<dbReference type="GO" id="GO:0046872">
    <property type="term" value="F:metal ion binding"/>
    <property type="evidence" value="ECO:0007669"/>
    <property type="project" value="UniProtKB-KW"/>
</dbReference>
<keyword evidence="10 13" id="KW-0408">Iron</keyword>
<evidence type="ECO:0000256" key="11">
    <source>
        <dbReference type="ARBA" id="ARBA00023033"/>
    </source>
</evidence>
<feature type="binding site" description="axial binding residue" evidence="13">
    <location>
        <position position="436"/>
    </location>
    <ligand>
        <name>heme</name>
        <dbReference type="ChEBI" id="CHEBI:30413"/>
    </ligand>
    <ligandPart>
        <name>Fe</name>
        <dbReference type="ChEBI" id="CHEBI:18248"/>
    </ligandPart>
</feature>
<reference evidence="16 17" key="1">
    <citation type="submission" date="2024-05" db="EMBL/GenBank/DDBJ databases">
        <title>Culex pipiens pipiens assembly and annotation.</title>
        <authorList>
            <person name="Alout H."/>
            <person name="Durand T."/>
        </authorList>
    </citation>
    <scope>NUCLEOTIDE SEQUENCE [LARGE SCALE GENOMIC DNA]</scope>
    <source>
        <strain evidence="16">HA-2024</strain>
        <tissue evidence="16">Whole body</tissue>
    </source>
</reference>
<name>A0ABD1D8H1_CULPP</name>
<comment type="similarity">
    <text evidence="4 14">Belongs to the cytochrome P450 family.</text>
</comment>
<gene>
    <name evidence="16" type="ORF">pipiens_002768</name>
</gene>
<dbReference type="PRINTS" id="PR00463">
    <property type="entry name" value="EP450I"/>
</dbReference>
<dbReference type="Pfam" id="PF00067">
    <property type="entry name" value="p450"/>
    <property type="match status" value="1"/>
</dbReference>